<gene>
    <name evidence="2" type="ORF">CCAP1982_LOCUS12627</name>
</gene>
<dbReference type="EMBL" id="CAJHJT010000034">
    <property type="protein sequence ID" value="CAD7004208.1"/>
    <property type="molecule type" value="Genomic_DNA"/>
</dbReference>
<keyword evidence="3" id="KW-1185">Reference proteome</keyword>
<dbReference type="OrthoDB" id="10013007at2759"/>
<dbReference type="Proteomes" id="UP000606786">
    <property type="component" value="Unassembled WGS sequence"/>
</dbReference>
<evidence type="ECO:0000313" key="2">
    <source>
        <dbReference type="EMBL" id="CAD7004208.1"/>
    </source>
</evidence>
<evidence type="ECO:0000313" key="3">
    <source>
        <dbReference type="Proteomes" id="UP000606786"/>
    </source>
</evidence>
<feature type="region of interest" description="Disordered" evidence="1">
    <location>
        <begin position="72"/>
        <end position="94"/>
    </location>
</feature>
<organism evidence="2 3">
    <name type="scientific">Ceratitis capitata</name>
    <name type="common">Mediterranean fruit fly</name>
    <name type="synonym">Tephritis capitata</name>
    <dbReference type="NCBI Taxonomy" id="7213"/>
    <lineage>
        <taxon>Eukaryota</taxon>
        <taxon>Metazoa</taxon>
        <taxon>Ecdysozoa</taxon>
        <taxon>Arthropoda</taxon>
        <taxon>Hexapoda</taxon>
        <taxon>Insecta</taxon>
        <taxon>Pterygota</taxon>
        <taxon>Neoptera</taxon>
        <taxon>Endopterygota</taxon>
        <taxon>Diptera</taxon>
        <taxon>Brachycera</taxon>
        <taxon>Muscomorpha</taxon>
        <taxon>Tephritoidea</taxon>
        <taxon>Tephritidae</taxon>
        <taxon>Ceratitis</taxon>
        <taxon>Ceratitis</taxon>
    </lineage>
</organism>
<proteinExistence type="predicted"/>
<feature type="region of interest" description="Disordered" evidence="1">
    <location>
        <begin position="1"/>
        <end position="59"/>
    </location>
</feature>
<name>A0A811V0Y2_CERCA</name>
<reference evidence="2" key="1">
    <citation type="submission" date="2020-11" db="EMBL/GenBank/DDBJ databases">
        <authorList>
            <person name="Whitehead M."/>
        </authorList>
    </citation>
    <scope>NUCLEOTIDE SEQUENCE</scope>
    <source>
        <strain evidence="2">EGII</strain>
    </source>
</reference>
<comment type="caution">
    <text evidence="2">The sequence shown here is derived from an EMBL/GenBank/DDBJ whole genome shotgun (WGS) entry which is preliminary data.</text>
</comment>
<protein>
    <submittedName>
        <fullName evidence="2">(Mediterranean fruit fly) hypothetical protein</fullName>
    </submittedName>
</protein>
<evidence type="ECO:0000256" key="1">
    <source>
        <dbReference type="SAM" id="MobiDB-lite"/>
    </source>
</evidence>
<accession>A0A811V0Y2</accession>
<sequence>MHTVGKANKGQHCNGVSTLGAGGGGAGIRQPPTHLQLHKGGGSRPSSPVVAGSVGRNRRPLHLFTQANLNCNDNEKAVHTPPSSDEDNSPTELNNCKRLVDKPPLNKITNDENPNISSQEVKVDNLFQYQYHQYFEVY</sequence>
<dbReference type="AlphaFoldDB" id="A0A811V0Y2"/>